<keyword evidence="4" id="KW-0472">Membrane</keyword>
<evidence type="ECO:0000256" key="3">
    <source>
        <dbReference type="ARBA" id="ARBA00023157"/>
    </source>
</evidence>
<evidence type="ECO:0000313" key="6">
    <source>
        <dbReference type="Proteomes" id="UP000000600"/>
    </source>
</evidence>
<feature type="transmembrane region" description="Helical" evidence="4">
    <location>
        <begin position="2472"/>
        <end position="2493"/>
    </location>
</feature>
<dbReference type="InParanoid" id="A0CP12"/>
<evidence type="ECO:0000313" key="5">
    <source>
        <dbReference type="EMBL" id="CAK72529.1"/>
    </source>
</evidence>
<proteinExistence type="predicted"/>
<feature type="transmembrane region" description="Helical" evidence="4">
    <location>
        <begin position="2297"/>
        <end position="2315"/>
    </location>
</feature>
<gene>
    <name evidence="5" type="ORF">GSPATT00038798001</name>
</gene>
<dbReference type="NCBIfam" id="TIGR02232">
    <property type="entry name" value="myxo_disulf_rpt"/>
    <property type="match status" value="3"/>
</dbReference>
<feature type="transmembrane region" description="Helical" evidence="4">
    <location>
        <begin position="28"/>
        <end position="45"/>
    </location>
</feature>
<dbReference type="PANTHER" id="PTHR38934">
    <property type="entry name" value="HYPHALLY REGULATED CELL WALL PROTEIN 1"/>
    <property type="match status" value="1"/>
</dbReference>
<dbReference type="HOGENOM" id="CLU_001399_0_0_1"/>
<keyword evidence="1" id="KW-0732">Signal</keyword>
<evidence type="ECO:0000256" key="2">
    <source>
        <dbReference type="ARBA" id="ARBA00022737"/>
    </source>
</evidence>
<keyword evidence="4" id="KW-0812">Transmembrane</keyword>
<dbReference type="Pfam" id="PF01508">
    <property type="entry name" value="Paramecium_SA"/>
    <property type="match status" value="13"/>
</dbReference>
<dbReference type="SMART" id="SM00639">
    <property type="entry name" value="PSA"/>
    <property type="match status" value="17"/>
</dbReference>
<feature type="transmembrane region" description="Helical" evidence="4">
    <location>
        <begin position="2136"/>
        <end position="2161"/>
    </location>
</feature>
<reference evidence="5 6" key="1">
    <citation type="journal article" date="2006" name="Nature">
        <title>Global trends of whole-genome duplications revealed by the ciliate Paramecium tetraurelia.</title>
        <authorList>
            <consortium name="Genoscope"/>
            <person name="Aury J.-M."/>
            <person name="Jaillon O."/>
            <person name="Duret L."/>
            <person name="Noel B."/>
            <person name="Jubin C."/>
            <person name="Porcel B.M."/>
            <person name="Segurens B."/>
            <person name="Daubin V."/>
            <person name="Anthouard V."/>
            <person name="Aiach N."/>
            <person name="Arnaiz O."/>
            <person name="Billaut A."/>
            <person name="Beisson J."/>
            <person name="Blanc I."/>
            <person name="Bouhouche K."/>
            <person name="Camara F."/>
            <person name="Duharcourt S."/>
            <person name="Guigo R."/>
            <person name="Gogendeau D."/>
            <person name="Katinka M."/>
            <person name="Keller A.-M."/>
            <person name="Kissmehl R."/>
            <person name="Klotz C."/>
            <person name="Koll F."/>
            <person name="Le Moue A."/>
            <person name="Lepere C."/>
            <person name="Malinsky S."/>
            <person name="Nowacki M."/>
            <person name="Nowak J.K."/>
            <person name="Plattner H."/>
            <person name="Poulain J."/>
            <person name="Ruiz F."/>
            <person name="Serrano V."/>
            <person name="Zagulski M."/>
            <person name="Dessen P."/>
            <person name="Betermier M."/>
            <person name="Weissenbach J."/>
            <person name="Scarpelli C."/>
            <person name="Schachter V."/>
            <person name="Sperling L."/>
            <person name="Meyer E."/>
            <person name="Cohen J."/>
            <person name="Wincker P."/>
        </authorList>
    </citation>
    <scope>NUCLEOTIDE SEQUENCE [LARGE SCALE GENOMIC DNA]</scope>
    <source>
        <strain evidence="5 6">Stock d4-2</strain>
    </source>
</reference>
<dbReference type="InterPro" id="IPR011936">
    <property type="entry name" value="Myxo_disulph_rpt"/>
</dbReference>
<protein>
    <recommendedName>
        <fullName evidence="7">EGF-like domain-containing protein</fullName>
    </recommendedName>
</protein>
<evidence type="ECO:0000256" key="1">
    <source>
        <dbReference type="ARBA" id="ARBA00022729"/>
    </source>
</evidence>
<keyword evidence="6" id="KW-1185">Reference proteome</keyword>
<dbReference type="RefSeq" id="XP_001439926.1">
    <property type="nucleotide sequence ID" value="XM_001439889.1"/>
</dbReference>
<dbReference type="OMA" id="HISYINY"/>
<dbReference type="InterPro" id="IPR009030">
    <property type="entry name" value="Growth_fac_rcpt_cys_sf"/>
</dbReference>
<feature type="transmembrane region" description="Helical" evidence="4">
    <location>
        <begin position="2335"/>
        <end position="2357"/>
    </location>
</feature>
<feature type="transmembrane region" description="Helical" evidence="4">
    <location>
        <begin position="2409"/>
        <end position="2428"/>
    </location>
</feature>
<dbReference type="eggNOG" id="ENOG502SEUS">
    <property type="taxonomic scope" value="Eukaryota"/>
</dbReference>
<keyword evidence="3" id="KW-1015">Disulfide bond</keyword>
<dbReference type="KEGG" id="ptm:GSPATT00038798001"/>
<dbReference type="EMBL" id="CT868129">
    <property type="protein sequence ID" value="CAK72529.1"/>
    <property type="molecule type" value="Genomic_DNA"/>
</dbReference>
<evidence type="ECO:0000256" key="4">
    <source>
        <dbReference type="SAM" id="Phobius"/>
    </source>
</evidence>
<evidence type="ECO:0008006" key="7">
    <source>
        <dbReference type="Google" id="ProtNLM"/>
    </source>
</evidence>
<dbReference type="PANTHER" id="PTHR38934:SF6">
    <property type="entry name" value="CHROMOSOME UNDETERMINED SCAFFOLD_176, WHOLE GENOME SHOTGUN SEQUENCE"/>
    <property type="match status" value="1"/>
</dbReference>
<dbReference type="OrthoDB" id="28293at2759"/>
<dbReference type="Pfam" id="PF13948">
    <property type="entry name" value="DUF4215"/>
    <property type="match status" value="2"/>
</dbReference>
<accession>A0CP12</accession>
<dbReference type="GeneID" id="5025709"/>
<feature type="transmembrane region" description="Helical" evidence="4">
    <location>
        <begin position="2440"/>
        <end position="2460"/>
    </location>
</feature>
<dbReference type="Proteomes" id="UP000000600">
    <property type="component" value="Unassembled WGS sequence"/>
</dbReference>
<keyword evidence="4" id="KW-1133">Transmembrane helix</keyword>
<dbReference type="SUPFAM" id="SSF57184">
    <property type="entry name" value="Growth factor receptor domain"/>
    <property type="match status" value="1"/>
</dbReference>
<feature type="transmembrane region" description="Helical" evidence="4">
    <location>
        <begin position="2231"/>
        <end position="2252"/>
    </location>
</feature>
<dbReference type="InterPro" id="IPR002895">
    <property type="entry name" value="Paramecium_SA"/>
</dbReference>
<keyword evidence="2" id="KW-0677">Repeat</keyword>
<name>A0CP12_PARTE</name>
<sequence>MDLIEHNTKEIIEICNIKAKKQSYRFKMIFFNFYNLLFFLFLLISSQEISEKCVCGHARSQTQCQNSGLCIWQNGGCVLSSARTYIKENQDESICKNFAEEDCRIQKQCGFHLGHCNSFIDCLVFKKDQCQQSSYRCVSDGTKCVEMLECNKYKTEIGCSNKNLNGGYCFWVKDMVWKCRDVIICEELPIFLTSHIMCTQGLKGCTVNEQGYGCIKQKDQCTQYFKDFQCFESKEKTQNCFWDIKNGKCVERVCENLPFTQDYECKSYLSECTSNGIHCIKRKQCSDAQNKFGCVTDAQGNKCEYHKNQCQIKSCDTALDSLKNYQQCQEYDNYLDCVTSENGGCKQRPQICEGYVSQVDCYSIKQQDCIWQKNKCKKRECIDAPLYFSQKDCKQYGNCIGKVDGGCQQTPEVCDEILQEQFCEFNYNSQSCIWLQGKCTLLECNKLKLPTYKNHKLCQEASSSCTFNLDNFGCKDFICENIQEIEFCQIDSKGTVCQINQGCIDKKCLTAPPNYESNSQCEEWLPFCTVNVQELSNSKLLIGCVDKKSQCEVAQEEQCYSTSSGIKCKWDKLGKMCIYSICTDADPNIFLTNTDCNSYKVLEGTCIIGTLGFGCQLWSNTCDDLISQQQCELNLQDGTKCFWTGSLCKLLECSDASPINYTNNIECNAWLAYCIFNHIMGGCMIRPSNVDCTSSPNDIMYDTHFECQAWNPTCTVSSSFNLEGCELKKANCSDYIRQRNCKTNLAGQQCYWTDFYQKCMDQNDDGDCSMRIYGDLSHQNCENFLEKCTVQNIIRTCTNLSYYCDYKLEQQCVITMYRQPCKWDARNKLCKNLLCSDNMTAQTEAECLKFILYRQCQLKIHSSGSFGPGCEDRPYSCNYITDPLICKLTLTQQHQRCYYSKFQCYAVGYQQCEAIEDSKSNEECQLHNSQCVLQSSGQGCYSIYGCQVLSNNVCKSAIMKFNHKCNNYGGRCYLNYHCNNLSTDNCYGRKAGLGQMCYRECGYYSCDSSCITKTIEYRIIFQSFQTFQERSKLCQDYSSNYRYVTSCQCCQSMNDCSQQQGGQQLCDSSIAIQSSISSSISRCGYDYQTNTCQKRICEHISYINYPVITDQICFDWGYDCVLGVSGCIVFTGNCTLIKLIYQCYSQNCYWQDSKCVNHIDCQINTTAVTTRECLLVNSDYCRLNYTKGFGCAFYRCSHITDETICNSSNLDDGQNCRWINGQCYFRSCEDYLQQSECESSYGSIFQTLTKCFWCLDDLKCSKNKYCNQSSMISPKSHQDCNSLNYQYTIQFESSVICKIKESFCSSYTYEDACVSTIDGVDCYWSSNICQNKCEAVTTNPFTNQQCYDWNSNCMYINFSCKLLNCLQLTVMSDCNIYHTKCFWESSACKRISDCSSYSTSTVCSNNNNSKGIPCFWNSTQCMEKTCQNIPTTPSSFQDCNSWLTNCQFNEYDISCVEDCTSADILHITHEQCESYYANKSCTVKLDLIQCVNLPISCGLAKETQCYLDKDGNQCYYSKSTQMCLNLTCSNLDTDFTSHEKCNQKLNQCTVNATLNGCQQLNDCNTYSIQEQCYLDKDNFECQWINSKNICTIKECSSAQFNEYTAFSCRQYFDDSCTVNKSLDGCEVGQSFCMNYNYQQCISDGQINLKGVDCFWNEERSICQERICTNGPSNATSHSECILFLSTCQKGGCRQKGCFDYYYAIDSACASIFEDKRCVTNGFRCVLRNDCQDVSMIDGCTFDINLNPCIWIDEKCQAKTCQTAQVTLIKYEECNSYLPYCTVKQDGGCTTKQSCSDYEIKEACYTDFENFQCIWDINLSKCFSYQCIDYCGDGIVTNKDEQCDDGNYLPYDGCYKCQVQCPQGCNQCNGRLCQECNKNGWKLVEGVCTSKCGDGITVGNEQCDDGNNIEFDGCYQCSFQCDEMCVDCFQGQCILCKDGYVEDGPKCQNICGDGYLVYQQEQCDDGNRQNNDGCSNTCKVENNWKCSTDNNFSFCSYALLPKIILTRLSKTDTTSQEFKLSFSEPVCLNEKAISEEQFLQLIFIEILDLKDNDYDIEIKSMISISTQLSDVAYKILINFKTNVKNPVLKVQVNSENIVNNQGNTLVSKEAKLEFRSPYKMSSYQLSLMSKTSMLSKIVLYFIIIISGISFLCGNLEILWNLLDLLQQLSYMKFHNIVFPQNLESYFEIFTIGSFTPIFDKLQIDQNLQDIFNFQIPVIQAKWKFQYYEINCYFLQNLQTLLIMLMMGFTYYIISYMFQKFLILINYQNWPTVYQKDYYFKIAKFTFFLQKIARKYYQYFIYSGLIRIFTSSFYELTYSSILQLVNFNTLTTLNTTISLLALITLICNIFLLAIFSCYLSKKNTVAMNLSVLVEGIKSQTNQGAKQYFTILLIKKSLFIVNLVAMQGLMGAQSLVTACLSGVFSCYFYIFKPFKNNFENIKIIITEVLIVLNLLIFSLYEILKLNQDKEQAERLGWINICGFTLILLTTLSIDIYQQFLQYKELVITKVNMCLRISHIKTQNSRILFF</sequence>
<organism evidence="5 6">
    <name type="scientific">Paramecium tetraurelia</name>
    <dbReference type="NCBI Taxonomy" id="5888"/>
    <lineage>
        <taxon>Eukaryota</taxon>
        <taxon>Sar</taxon>
        <taxon>Alveolata</taxon>
        <taxon>Ciliophora</taxon>
        <taxon>Intramacronucleata</taxon>
        <taxon>Oligohymenophorea</taxon>
        <taxon>Peniculida</taxon>
        <taxon>Parameciidae</taxon>
        <taxon>Paramecium</taxon>
    </lineage>
</organism>